<keyword evidence="2" id="KW-1185">Reference proteome</keyword>
<evidence type="ECO:0000313" key="1">
    <source>
        <dbReference type="EMBL" id="SIS59606.1"/>
    </source>
</evidence>
<dbReference type="AlphaFoldDB" id="A0A1N7KDB2"/>
<protein>
    <submittedName>
        <fullName evidence="1">Uncharacterized protein</fullName>
    </submittedName>
</protein>
<dbReference type="Proteomes" id="UP000186141">
    <property type="component" value="Unassembled WGS sequence"/>
</dbReference>
<proteinExistence type="predicted"/>
<sequence>MNNHSATDMCLWHCGGFSPRGIARVFFTEEHATMWQFGKKSSQQKFDSTPPAPAPDANDFLRLSRALDSIGFETTEVRNKTHLAAKGASHLLRTLEIQLGEPLHSAAPEIFLMIASNYLSQLVKAQFETVTSLAFLTHFRHPEELPFAAELYNTFTRGRVGFVSDIGNAIALWVAKPNEATLQGLARRLAALDNAFSEDQT</sequence>
<name>A0A1N7KDB2_9RHOB</name>
<accession>A0A1N7KDB2</accession>
<organism evidence="1 2">
    <name type="scientific">Gemmobacter megaterium</name>
    <dbReference type="NCBI Taxonomy" id="1086013"/>
    <lineage>
        <taxon>Bacteria</taxon>
        <taxon>Pseudomonadati</taxon>
        <taxon>Pseudomonadota</taxon>
        <taxon>Alphaproteobacteria</taxon>
        <taxon>Rhodobacterales</taxon>
        <taxon>Paracoccaceae</taxon>
        <taxon>Gemmobacter</taxon>
    </lineage>
</organism>
<dbReference type="STRING" id="1086013.SAMN05421774_101357"/>
<dbReference type="EMBL" id="FTOT01000001">
    <property type="protein sequence ID" value="SIS59606.1"/>
    <property type="molecule type" value="Genomic_DNA"/>
</dbReference>
<reference evidence="1 2" key="1">
    <citation type="submission" date="2017-01" db="EMBL/GenBank/DDBJ databases">
        <authorList>
            <person name="Mah S.A."/>
            <person name="Swanson W.J."/>
            <person name="Moy G.W."/>
            <person name="Vacquier V.D."/>
        </authorList>
    </citation>
    <scope>NUCLEOTIDE SEQUENCE [LARGE SCALE GENOMIC DNA]</scope>
    <source>
        <strain evidence="1 2">DSM 26375</strain>
    </source>
</reference>
<gene>
    <name evidence="1" type="ORF">SAMN05421774_101357</name>
</gene>
<evidence type="ECO:0000313" key="2">
    <source>
        <dbReference type="Proteomes" id="UP000186141"/>
    </source>
</evidence>